<feature type="compositionally biased region" description="Basic and acidic residues" evidence="5">
    <location>
        <begin position="240"/>
        <end position="249"/>
    </location>
</feature>
<evidence type="ECO:0000256" key="2">
    <source>
        <dbReference type="ARBA" id="ARBA00008332"/>
    </source>
</evidence>
<dbReference type="Pfam" id="PF10248">
    <property type="entry name" value="Mlf1IP"/>
    <property type="match status" value="1"/>
</dbReference>
<dbReference type="Proteomes" id="UP000887565">
    <property type="component" value="Unplaced"/>
</dbReference>
<dbReference type="WBParaSite" id="nRc.2.0.1.t44619-RA">
    <property type="protein sequence ID" value="nRc.2.0.1.t44619-RA"/>
    <property type="gene ID" value="nRc.2.0.1.g44619"/>
</dbReference>
<evidence type="ECO:0000256" key="3">
    <source>
        <dbReference type="ARBA" id="ARBA00022490"/>
    </source>
</evidence>
<comment type="similarity">
    <text evidence="2">Belongs to the MLF family.</text>
</comment>
<protein>
    <submittedName>
        <fullName evidence="7">Myeloid leukemia factor</fullName>
    </submittedName>
</protein>
<keyword evidence="3" id="KW-0963">Cytoplasm</keyword>
<feature type="region of interest" description="Disordered" evidence="5">
    <location>
        <begin position="145"/>
        <end position="168"/>
    </location>
</feature>
<evidence type="ECO:0000313" key="6">
    <source>
        <dbReference type="Proteomes" id="UP000887565"/>
    </source>
</evidence>
<evidence type="ECO:0000256" key="4">
    <source>
        <dbReference type="ARBA" id="ARBA00022553"/>
    </source>
</evidence>
<sequence>MISLLPLCLIHCRNINSMMRQQMRDMEAMMNGGFYGMDDIMAPNSSGGRYNNPRQQMIDDGTSRNVSSSRNRANDDAMIMNPFSASLFGGAGGFFGGSLMGDIFQQMESIKERAATDPNSVVYSQSTMISMAPSADGRMHTYESTDSMRKHGHVKETRSTLRDSSRGVEKMTIGHHIGQRGHVIEKQRVNGGNIEENQRFINVDRSKARQFDDEWTTATRNAVLGGREIYDDRERHHLPIDSHRYDAQGRHASPYARLKGRKKNRGPIIEEAD</sequence>
<dbReference type="PANTHER" id="PTHR13105">
    <property type="entry name" value="MYELOID LEUKEMIA FACTOR"/>
    <property type="match status" value="1"/>
</dbReference>
<evidence type="ECO:0000256" key="1">
    <source>
        <dbReference type="ARBA" id="ARBA00004496"/>
    </source>
</evidence>
<evidence type="ECO:0000313" key="7">
    <source>
        <dbReference type="WBParaSite" id="nRc.2.0.1.t44619-RA"/>
    </source>
</evidence>
<comment type="subcellular location">
    <subcellularLocation>
        <location evidence="1">Cytoplasm</location>
    </subcellularLocation>
</comment>
<name>A0A915L0A7_ROMCU</name>
<dbReference type="GO" id="GO:0005737">
    <property type="term" value="C:cytoplasm"/>
    <property type="evidence" value="ECO:0007669"/>
    <property type="project" value="UniProtKB-SubCell"/>
</dbReference>
<organism evidence="6 7">
    <name type="scientific">Romanomermis culicivorax</name>
    <name type="common">Nematode worm</name>
    <dbReference type="NCBI Taxonomy" id="13658"/>
    <lineage>
        <taxon>Eukaryota</taxon>
        <taxon>Metazoa</taxon>
        <taxon>Ecdysozoa</taxon>
        <taxon>Nematoda</taxon>
        <taxon>Enoplea</taxon>
        <taxon>Dorylaimia</taxon>
        <taxon>Mermithida</taxon>
        <taxon>Mermithoidea</taxon>
        <taxon>Mermithidae</taxon>
        <taxon>Romanomermis</taxon>
    </lineage>
</organism>
<keyword evidence="4" id="KW-0597">Phosphoprotein</keyword>
<evidence type="ECO:0000256" key="5">
    <source>
        <dbReference type="SAM" id="MobiDB-lite"/>
    </source>
</evidence>
<keyword evidence="6" id="KW-1185">Reference proteome</keyword>
<dbReference type="AlphaFoldDB" id="A0A915L0A7"/>
<feature type="region of interest" description="Disordered" evidence="5">
    <location>
        <begin position="240"/>
        <end position="273"/>
    </location>
</feature>
<accession>A0A915L0A7</accession>
<reference evidence="7" key="1">
    <citation type="submission" date="2022-11" db="UniProtKB">
        <authorList>
            <consortium name="WormBaseParasite"/>
        </authorList>
    </citation>
    <scope>IDENTIFICATION</scope>
</reference>
<proteinExistence type="inferred from homology"/>
<dbReference type="InterPro" id="IPR019376">
    <property type="entry name" value="Myeloid_leukemia_factor"/>
</dbReference>